<keyword evidence="1" id="KW-0812">Transmembrane</keyword>
<keyword evidence="1" id="KW-0472">Membrane</keyword>
<keyword evidence="1" id="KW-1133">Transmembrane helix</keyword>
<accession>A0ABW4LCN3</accession>
<comment type="caution">
    <text evidence="2">The sequence shown here is derived from an EMBL/GenBank/DDBJ whole genome shotgun (WGS) entry which is preliminary data.</text>
</comment>
<gene>
    <name evidence="2" type="ORF">ACFSBI_01020</name>
</gene>
<feature type="transmembrane region" description="Helical" evidence="1">
    <location>
        <begin position="39"/>
        <end position="60"/>
    </location>
</feature>
<evidence type="ECO:0000256" key="1">
    <source>
        <dbReference type="SAM" id="Phobius"/>
    </source>
</evidence>
<dbReference type="RefSeq" id="WP_377931324.1">
    <property type="nucleotide sequence ID" value="NZ_JBHUEA010000001.1"/>
</dbReference>
<dbReference type="EMBL" id="JBHUEA010000001">
    <property type="protein sequence ID" value="MFD1720117.1"/>
    <property type="molecule type" value="Genomic_DNA"/>
</dbReference>
<dbReference type="Proteomes" id="UP001597347">
    <property type="component" value="Unassembled WGS sequence"/>
</dbReference>
<keyword evidence="3" id="KW-1185">Reference proteome</keyword>
<evidence type="ECO:0000313" key="3">
    <source>
        <dbReference type="Proteomes" id="UP001597347"/>
    </source>
</evidence>
<reference evidence="3" key="1">
    <citation type="journal article" date="2019" name="Int. J. Syst. Evol. Microbiol.">
        <title>The Global Catalogue of Microorganisms (GCM) 10K type strain sequencing project: providing services to taxonomists for standard genome sequencing and annotation.</title>
        <authorList>
            <consortium name="The Broad Institute Genomics Platform"/>
            <consortium name="The Broad Institute Genome Sequencing Center for Infectious Disease"/>
            <person name="Wu L."/>
            <person name="Ma J."/>
        </authorList>
    </citation>
    <scope>NUCLEOTIDE SEQUENCE [LARGE SCALE GENOMIC DNA]</scope>
    <source>
        <strain evidence="3">CGMCC 1.12471</strain>
    </source>
</reference>
<evidence type="ECO:0000313" key="2">
    <source>
        <dbReference type="EMBL" id="MFD1720117.1"/>
    </source>
</evidence>
<sequence>MRTALALAASAALGAFGAWLVLADAYPHEGPWVEISPRHGIHVGDVIIVLLWAAATWAMLRRARHRPRVR</sequence>
<name>A0ABW4LCN3_9MICO</name>
<organism evidence="2 3">
    <name type="scientific">Amnibacterium endophyticum</name>
    <dbReference type="NCBI Taxonomy" id="2109337"/>
    <lineage>
        <taxon>Bacteria</taxon>
        <taxon>Bacillati</taxon>
        <taxon>Actinomycetota</taxon>
        <taxon>Actinomycetes</taxon>
        <taxon>Micrococcales</taxon>
        <taxon>Microbacteriaceae</taxon>
        <taxon>Amnibacterium</taxon>
    </lineage>
</organism>
<protein>
    <submittedName>
        <fullName evidence="2">Uncharacterized protein</fullName>
    </submittedName>
</protein>
<proteinExistence type="predicted"/>